<dbReference type="Pfam" id="PF03062">
    <property type="entry name" value="MBOAT"/>
    <property type="match status" value="1"/>
</dbReference>
<feature type="transmembrane region" description="Helical" evidence="10">
    <location>
        <begin position="330"/>
        <end position="347"/>
    </location>
</feature>
<dbReference type="GO" id="GO:0005886">
    <property type="term" value="C:plasma membrane"/>
    <property type="evidence" value="ECO:0007669"/>
    <property type="project" value="UniProtKB-SubCell"/>
</dbReference>
<proteinExistence type="inferred from homology"/>
<dbReference type="PANTHER" id="PTHR13285">
    <property type="entry name" value="ACYLTRANSFERASE"/>
    <property type="match status" value="1"/>
</dbReference>
<organism evidence="11 12">
    <name type="scientific">Candidatus Tidjanibacter faecipullorum</name>
    <dbReference type="NCBI Taxonomy" id="2838766"/>
    <lineage>
        <taxon>Bacteria</taxon>
        <taxon>Pseudomonadati</taxon>
        <taxon>Bacteroidota</taxon>
        <taxon>Bacteroidia</taxon>
        <taxon>Bacteroidales</taxon>
        <taxon>Rikenellaceae</taxon>
        <taxon>Tidjanibacter</taxon>
    </lineage>
</organism>
<dbReference type="GO" id="GO:0016746">
    <property type="term" value="F:acyltransferase activity"/>
    <property type="evidence" value="ECO:0007669"/>
    <property type="project" value="UniProtKB-KW"/>
</dbReference>
<reference evidence="11" key="2">
    <citation type="submission" date="2021-04" db="EMBL/GenBank/DDBJ databases">
        <authorList>
            <person name="Gilroy R."/>
        </authorList>
    </citation>
    <scope>NUCLEOTIDE SEQUENCE</scope>
    <source>
        <strain evidence="11">ChiHjej11B10-19426</strain>
    </source>
</reference>
<evidence type="ECO:0000256" key="3">
    <source>
        <dbReference type="ARBA" id="ARBA00022475"/>
    </source>
</evidence>
<dbReference type="AlphaFoldDB" id="A0A9D2DEE7"/>
<dbReference type="InterPro" id="IPR004299">
    <property type="entry name" value="MBOAT_fam"/>
</dbReference>
<feature type="transmembrane region" description="Helical" evidence="10">
    <location>
        <begin position="385"/>
        <end position="405"/>
    </location>
</feature>
<evidence type="ECO:0000256" key="8">
    <source>
        <dbReference type="ARBA" id="ARBA00023315"/>
    </source>
</evidence>
<evidence type="ECO:0000256" key="4">
    <source>
        <dbReference type="ARBA" id="ARBA00022679"/>
    </source>
</evidence>
<feature type="transmembrane region" description="Helical" evidence="10">
    <location>
        <begin position="464"/>
        <end position="484"/>
    </location>
</feature>
<feature type="transmembrane region" description="Helical" evidence="10">
    <location>
        <begin position="169"/>
        <end position="189"/>
    </location>
</feature>
<feature type="transmembrane region" description="Helical" evidence="10">
    <location>
        <begin position="23"/>
        <end position="41"/>
    </location>
</feature>
<dbReference type="GO" id="GO:0042121">
    <property type="term" value="P:alginic acid biosynthetic process"/>
    <property type="evidence" value="ECO:0007669"/>
    <property type="project" value="InterPro"/>
</dbReference>
<feature type="transmembrane region" description="Helical" evidence="10">
    <location>
        <begin position="100"/>
        <end position="119"/>
    </location>
</feature>
<evidence type="ECO:0000256" key="7">
    <source>
        <dbReference type="ARBA" id="ARBA00023136"/>
    </source>
</evidence>
<accession>A0A9D2DEE7</accession>
<evidence type="ECO:0000256" key="2">
    <source>
        <dbReference type="ARBA" id="ARBA00010323"/>
    </source>
</evidence>
<feature type="transmembrane region" description="Helical" evidence="10">
    <location>
        <begin position="70"/>
        <end position="88"/>
    </location>
</feature>
<dbReference type="PANTHER" id="PTHR13285:SF23">
    <property type="entry name" value="TEICHOIC ACID D-ALANYLTRANSFERASE"/>
    <property type="match status" value="1"/>
</dbReference>
<name>A0A9D2DEE7_9BACT</name>
<evidence type="ECO:0000313" key="12">
    <source>
        <dbReference type="Proteomes" id="UP000824014"/>
    </source>
</evidence>
<evidence type="ECO:0000313" key="11">
    <source>
        <dbReference type="EMBL" id="HIZ15413.1"/>
    </source>
</evidence>
<dbReference type="EMBL" id="DXCC01000017">
    <property type="protein sequence ID" value="HIZ15413.1"/>
    <property type="molecule type" value="Genomic_DNA"/>
</dbReference>
<comment type="subcellular location">
    <subcellularLocation>
        <location evidence="1">Cell membrane</location>
        <topology evidence="1">Multi-pass membrane protein</topology>
    </subcellularLocation>
</comment>
<dbReference type="PIRSF" id="PIRSF500217">
    <property type="entry name" value="AlgI"/>
    <property type="match status" value="1"/>
</dbReference>
<keyword evidence="7 9" id="KW-0472">Membrane</keyword>
<keyword evidence="5 10" id="KW-0812">Transmembrane</keyword>
<comment type="similarity">
    <text evidence="2 9">Belongs to the membrane-bound acyltransferase family.</text>
</comment>
<dbReference type="InterPro" id="IPR028362">
    <property type="entry name" value="AlgI"/>
</dbReference>
<dbReference type="PIRSF" id="PIRSF016636">
    <property type="entry name" value="AlgI_DltB"/>
    <property type="match status" value="1"/>
</dbReference>
<feature type="transmembrane region" description="Helical" evidence="10">
    <location>
        <begin position="428"/>
        <end position="452"/>
    </location>
</feature>
<feature type="transmembrane region" description="Helical" evidence="10">
    <location>
        <begin position="139"/>
        <end position="157"/>
    </location>
</feature>
<keyword evidence="6 10" id="KW-1133">Transmembrane helix</keyword>
<gene>
    <name evidence="11" type="ORF">H9816_05840</name>
</gene>
<evidence type="ECO:0000256" key="9">
    <source>
        <dbReference type="PIRNR" id="PIRNR016636"/>
    </source>
</evidence>
<evidence type="ECO:0000256" key="6">
    <source>
        <dbReference type="ARBA" id="ARBA00022989"/>
    </source>
</evidence>
<feature type="transmembrane region" description="Helical" evidence="10">
    <location>
        <begin position="353"/>
        <end position="373"/>
    </location>
</feature>
<dbReference type="Proteomes" id="UP000824014">
    <property type="component" value="Unassembled WGS sequence"/>
</dbReference>
<evidence type="ECO:0000256" key="10">
    <source>
        <dbReference type="SAM" id="Phobius"/>
    </source>
</evidence>
<evidence type="ECO:0000256" key="5">
    <source>
        <dbReference type="ARBA" id="ARBA00022692"/>
    </source>
</evidence>
<reference evidence="11" key="1">
    <citation type="journal article" date="2021" name="PeerJ">
        <title>Extensive microbial diversity within the chicken gut microbiome revealed by metagenomics and culture.</title>
        <authorList>
            <person name="Gilroy R."/>
            <person name="Ravi A."/>
            <person name="Getino M."/>
            <person name="Pursley I."/>
            <person name="Horton D.L."/>
            <person name="Alikhan N.F."/>
            <person name="Baker D."/>
            <person name="Gharbi K."/>
            <person name="Hall N."/>
            <person name="Watson M."/>
            <person name="Adriaenssens E.M."/>
            <person name="Foster-Nyarko E."/>
            <person name="Jarju S."/>
            <person name="Secka A."/>
            <person name="Antonio M."/>
            <person name="Oren A."/>
            <person name="Chaudhuri R.R."/>
            <person name="La Ragione R."/>
            <person name="Hildebrand F."/>
            <person name="Pallen M.J."/>
        </authorList>
    </citation>
    <scope>NUCLEOTIDE SEQUENCE</scope>
    <source>
        <strain evidence="11">ChiHjej11B10-19426</strain>
    </source>
</reference>
<keyword evidence="3 9" id="KW-1003">Cell membrane</keyword>
<evidence type="ECO:0000256" key="1">
    <source>
        <dbReference type="ARBA" id="ARBA00004651"/>
    </source>
</evidence>
<keyword evidence="8 9" id="KW-0012">Acyltransferase</keyword>
<keyword evidence="4 9" id="KW-0808">Transferase</keyword>
<dbReference type="InterPro" id="IPR024194">
    <property type="entry name" value="Ac/AlaTfrase_AlgI/DltB"/>
</dbReference>
<sequence length="499" mass="57458">MNTFSGIVEQIGRLFRYDPVNPMIFSSGFFLFLFAGFAFFYGFMRRTPLLRMIYVALFSTYFYYKTGGWYILLLLAVSVSDFLIGRALARTENRRGRQALVALSVLINLGMLAYFKYTNLFIGIVNDLSGTTIFDFQEIFLPVGISFFVFQSMSYTIDIYRRQLEPLTCWLDYYFYLSFFPQLVAGPIVRARDFLPQIRQNPLTVTREMFGRGIFLIMIGLIKKAIISDYISVNFVDRVFDNPMLYSGFENLMGVYGYALQIYCDFSGYSDMAIGIALLLGFRFPKNFDSPYKSATVTEFWHRWHISLSTWLKDYLYISLGGNRKGRLRTYVNLILTMLLGGLWHGASLRFMLWGGYHGVLLALHKGTMALFPRMKPVGESMKRGWRALGILVTFHLVCLGWIFFRARDVETGRMVIEQIFTNFDPSLIAGVASGYWPVMAMMGVGYVTHFIPQRWQDRVCGAVMRSSLVGCALLLALIIWVVMQVKSANIQPFIYFQF</sequence>
<dbReference type="InterPro" id="IPR051085">
    <property type="entry name" value="MB_O-acyltransferase"/>
</dbReference>
<protein>
    <submittedName>
        <fullName evidence="11">MBOAT family protein</fullName>
    </submittedName>
</protein>
<comment type="caution">
    <text evidence="11">The sequence shown here is derived from an EMBL/GenBank/DDBJ whole genome shotgun (WGS) entry which is preliminary data.</text>
</comment>
<feature type="transmembrane region" description="Helical" evidence="10">
    <location>
        <begin position="209"/>
        <end position="226"/>
    </location>
</feature>